<evidence type="ECO:0000313" key="1">
    <source>
        <dbReference type="EMBL" id="PNZ26179.1"/>
    </source>
</evidence>
<dbReference type="AlphaFoldDB" id="A0A2K3YKP2"/>
<dbReference type="EMBL" id="PPRF01000059">
    <property type="protein sequence ID" value="PNZ26179.1"/>
    <property type="molecule type" value="Genomic_DNA"/>
</dbReference>
<dbReference type="InterPro" id="IPR014962">
    <property type="entry name" value="YolD"/>
</dbReference>
<keyword evidence="2" id="KW-1185">Reference proteome</keyword>
<dbReference type="Pfam" id="PF08863">
    <property type="entry name" value="YolD"/>
    <property type="match status" value="1"/>
</dbReference>
<protein>
    <submittedName>
        <fullName evidence="1">YolD-like family protein</fullName>
    </submittedName>
</protein>
<evidence type="ECO:0000313" key="2">
    <source>
        <dbReference type="Proteomes" id="UP000242752"/>
    </source>
</evidence>
<gene>
    <name evidence="1" type="ORF">CD122_08825</name>
</gene>
<sequence>MKNSHLPMNYHHETDYRKIPREYLETNIPNGRGIVKWAPFATLPEQFARLKQFESDQAKRDRPILSDDRLYELNYMLHLKLSKNESATFHYWYDGAIKSTHGYILSIHSQNQTLIVSNQQRTHEVIIPLNTLYAID</sequence>
<proteinExistence type="predicted"/>
<accession>A0A2K3YKP2</accession>
<dbReference type="PANTHER" id="PTHR40051:SF1">
    <property type="entry name" value="YOLD-LIKE FAMILY PROTEIN"/>
    <property type="match status" value="1"/>
</dbReference>
<dbReference type="RefSeq" id="WP_103358616.1">
    <property type="nucleotide sequence ID" value="NZ_CP113107.1"/>
</dbReference>
<dbReference type="PANTHER" id="PTHR40051">
    <property type="entry name" value="IG HYPOTHETICAL 15966"/>
    <property type="match status" value="1"/>
</dbReference>
<dbReference type="OrthoDB" id="2390144at2"/>
<reference evidence="1 2" key="1">
    <citation type="submission" date="2017-08" db="EMBL/GenBank/DDBJ databases">
        <title>Draft genome sequences of 64 type strains of genus Staph aureus.</title>
        <authorList>
            <person name="Cole K."/>
            <person name="Golubchik T."/>
            <person name="Russell J."/>
            <person name="Foster D."/>
            <person name="Llewelyn M."/>
            <person name="Wilson D."/>
            <person name="Crook D."/>
            <person name="Paul J."/>
        </authorList>
    </citation>
    <scope>NUCLEOTIDE SEQUENCE [LARGE SCALE GENOMIC DNA]</scope>
    <source>
        <strain evidence="1 2">DSM 21968</strain>
    </source>
</reference>
<name>A0A2K3YKP2_9STAP</name>
<organism evidence="1 2">
    <name type="scientific">Staphylococcus rostri</name>
    <dbReference type="NCBI Taxonomy" id="522262"/>
    <lineage>
        <taxon>Bacteria</taxon>
        <taxon>Bacillati</taxon>
        <taxon>Bacillota</taxon>
        <taxon>Bacilli</taxon>
        <taxon>Bacillales</taxon>
        <taxon>Staphylococcaceae</taxon>
        <taxon>Staphylococcus</taxon>
    </lineage>
</organism>
<comment type="caution">
    <text evidence="1">The sequence shown here is derived from an EMBL/GenBank/DDBJ whole genome shotgun (WGS) entry which is preliminary data.</text>
</comment>
<dbReference type="Proteomes" id="UP000242752">
    <property type="component" value="Unassembled WGS sequence"/>
</dbReference>